<evidence type="ECO:0000313" key="2">
    <source>
        <dbReference type="EMBL" id="MFC7335126.1"/>
    </source>
</evidence>
<protein>
    <submittedName>
        <fullName evidence="2">Uncharacterized protein</fullName>
    </submittedName>
</protein>
<dbReference type="RefSeq" id="WP_377360664.1">
    <property type="nucleotide sequence ID" value="NZ_JBHTCM010000026.1"/>
</dbReference>
<comment type="caution">
    <text evidence="2">The sequence shown here is derived from an EMBL/GenBank/DDBJ whole genome shotgun (WGS) entry which is preliminary data.</text>
</comment>
<evidence type="ECO:0000313" key="3">
    <source>
        <dbReference type="Proteomes" id="UP001596456"/>
    </source>
</evidence>
<accession>A0ABW2L0Q4</accession>
<keyword evidence="1" id="KW-1133">Transmembrane helix</keyword>
<gene>
    <name evidence="2" type="ORF">ACFQPS_18305</name>
</gene>
<proteinExistence type="predicted"/>
<name>A0ABW2L0Q4_9PROT</name>
<keyword evidence="3" id="KW-1185">Reference proteome</keyword>
<dbReference type="EMBL" id="JBHTCM010000026">
    <property type="protein sequence ID" value="MFC7335126.1"/>
    <property type="molecule type" value="Genomic_DNA"/>
</dbReference>
<sequence length="174" mass="19184">MTTTISLLIVNGLLLVAWMLGVLHRQRLLGTAQVELKGLNEKIAQSEAELNQTQMFLEDSRLRMALADDQRARHAKLVAGMQAELARLSSQNFEIIHQLGEPAKGKTPYAAELFETGMGDRPMPKALQGLTHMAIVHAEDDAAARRQIEIAFPPRSLFRPNTITRMASADDTAA</sequence>
<reference evidence="3" key="1">
    <citation type="journal article" date="2019" name="Int. J. Syst. Evol. Microbiol.">
        <title>The Global Catalogue of Microorganisms (GCM) 10K type strain sequencing project: providing services to taxonomists for standard genome sequencing and annotation.</title>
        <authorList>
            <consortium name="The Broad Institute Genomics Platform"/>
            <consortium name="The Broad Institute Genome Sequencing Center for Infectious Disease"/>
            <person name="Wu L."/>
            <person name="Ma J."/>
        </authorList>
    </citation>
    <scope>NUCLEOTIDE SEQUENCE [LARGE SCALE GENOMIC DNA]</scope>
    <source>
        <strain evidence="3">CGMCC 1.16275</strain>
    </source>
</reference>
<dbReference type="Proteomes" id="UP001596456">
    <property type="component" value="Unassembled WGS sequence"/>
</dbReference>
<keyword evidence="1" id="KW-0812">Transmembrane</keyword>
<keyword evidence="1" id="KW-0472">Membrane</keyword>
<organism evidence="2 3">
    <name type="scientific">Rhodocista pekingensis</name>
    <dbReference type="NCBI Taxonomy" id="201185"/>
    <lineage>
        <taxon>Bacteria</taxon>
        <taxon>Pseudomonadati</taxon>
        <taxon>Pseudomonadota</taxon>
        <taxon>Alphaproteobacteria</taxon>
        <taxon>Rhodospirillales</taxon>
        <taxon>Azospirillaceae</taxon>
        <taxon>Rhodocista</taxon>
    </lineage>
</organism>
<feature type="transmembrane region" description="Helical" evidence="1">
    <location>
        <begin position="6"/>
        <end position="23"/>
    </location>
</feature>
<evidence type="ECO:0000256" key="1">
    <source>
        <dbReference type="SAM" id="Phobius"/>
    </source>
</evidence>